<comment type="caution">
    <text evidence="1">The sequence shown here is derived from an EMBL/GenBank/DDBJ whole genome shotgun (WGS) entry which is preliminary data.</text>
</comment>
<gene>
    <name evidence="1" type="ORF">C2G38_2227241</name>
</gene>
<evidence type="ECO:0000313" key="1">
    <source>
        <dbReference type="EMBL" id="RIB02662.1"/>
    </source>
</evidence>
<keyword evidence="2" id="KW-1185">Reference proteome</keyword>
<proteinExistence type="predicted"/>
<name>A0A397TX85_9GLOM</name>
<sequence length="58" mass="7139">MKLFCQNYQNLIKKLQNIKNEDTQIYNDLYYKSSFILSNNYYEETKTYELEIPDDIDE</sequence>
<dbReference type="EMBL" id="QKWP01002627">
    <property type="protein sequence ID" value="RIB02662.1"/>
    <property type="molecule type" value="Genomic_DNA"/>
</dbReference>
<dbReference type="Proteomes" id="UP000266673">
    <property type="component" value="Unassembled WGS sequence"/>
</dbReference>
<reference evidence="1 2" key="1">
    <citation type="submission" date="2018-06" db="EMBL/GenBank/DDBJ databases">
        <title>Comparative genomics reveals the genomic features of Rhizophagus irregularis, R. cerebriforme, R. diaphanum and Gigaspora rosea, and their symbiotic lifestyle signature.</title>
        <authorList>
            <person name="Morin E."/>
            <person name="San Clemente H."/>
            <person name="Chen E.C.H."/>
            <person name="De La Providencia I."/>
            <person name="Hainaut M."/>
            <person name="Kuo A."/>
            <person name="Kohler A."/>
            <person name="Murat C."/>
            <person name="Tang N."/>
            <person name="Roy S."/>
            <person name="Loubradou J."/>
            <person name="Henrissat B."/>
            <person name="Grigoriev I.V."/>
            <person name="Corradi N."/>
            <person name="Roux C."/>
            <person name="Martin F.M."/>
        </authorList>
    </citation>
    <scope>NUCLEOTIDE SEQUENCE [LARGE SCALE GENOMIC DNA]</scope>
    <source>
        <strain evidence="1 2">DAOM 194757</strain>
    </source>
</reference>
<organism evidence="1 2">
    <name type="scientific">Gigaspora rosea</name>
    <dbReference type="NCBI Taxonomy" id="44941"/>
    <lineage>
        <taxon>Eukaryota</taxon>
        <taxon>Fungi</taxon>
        <taxon>Fungi incertae sedis</taxon>
        <taxon>Mucoromycota</taxon>
        <taxon>Glomeromycotina</taxon>
        <taxon>Glomeromycetes</taxon>
        <taxon>Diversisporales</taxon>
        <taxon>Gigasporaceae</taxon>
        <taxon>Gigaspora</taxon>
    </lineage>
</organism>
<accession>A0A397TX85</accession>
<dbReference type="AlphaFoldDB" id="A0A397TX85"/>
<protein>
    <submittedName>
        <fullName evidence="1">Uncharacterized protein</fullName>
    </submittedName>
</protein>
<evidence type="ECO:0000313" key="2">
    <source>
        <dbReference type="Proteomes" id="UP000266673"/>
    </source>
</evidence>